<dbReference type="PANTHER" id="PTHR42793:SF4">
    <property type="entry name" value="BLL6376 PROTEIN"/>
    <property type="match status" value="1"/>
</dbReference>
<dbReference type="GO" id="GO:0005524">
    <property type="term" value="F:ATP binding"/>
    <property type="evidence" value="ECO:0007669"/>
    <property type="project" value="InterPro"/>
</dbReference>
<dbReference type="InterPro" id="IPR016102">
    <property type="entry name" value="Succinyl-CoA_synth-like"/>
</dbReference>
<dbReference type="Proteomes" id="UP000635606">
    <property type="component" value="Unassembled WGS sequence"/>
</dbReference>
<evidence type="ECO:0000313" key="3">
    <source>
        <dbReference type="Proteomes" id="UP000635606"/>
    </source>
</evidence>
<evidence type="ECO:0000313" key="2">
    <source>
        <dbReference type="EMBL" id="GIJ73749.1"/>
    </source>
</evidence>
<protein>
    <recommendedName>
        <fullName evidence="1">CoA-binding domain-containing protein</fullName>
    </recommendedName>
</protein>
<dbReference type="AlphaFoldDB" id="A0A8J4EGC2"/>
<dbReference type="SUPFAM" id="SSF52210">
    <property type="entry name" value="Succinyl-CoA synthetase domains"/>
    <property type="match status" value="2"/>
</dbReference>
<sequence length="681" mass="68971">MDLSRLLDPRSIAVVGASARPGSYGNQAVANLVANRFPGQVFGVHPTASAVHGVPCVPRLADLPVAPDAVVIATPAATVPGLLAEAGDLGAGGAVVFAAGFAETPGGRPLQRRLRDTALRYGIPVCGPNGNGIVPVHARAPMWGDACVLGTPGPVALVSQSGNVAVNALASTRGLRLHTVVSCGNQAVLDAADYLDTVAGLPGVRAVALYLEADGDGAKLVRALARCAERDVRVVVLKAGASPLGADAAASHTGSVAGDARVLRAVVEEAGGVWAHHPHELLELAKALGYARRAARPGTVVVTCSGGDAAIAADEAHRLGVALPALSEHTVTALSAVLPPQATAANPLDYTAVLFGQVGPTADLVAHAGADPAVGTVLVYHDRPADLDTAAAADWDDALAGVVAGAKRLDKPVLVASTLPELMPEPVAEALVDAGLVPVAGLREGVRCAGVLHHPAADPARLRAIADGATVPGAPGGWLSEHGAKELLRAAGIRIPPGHLAPDADAAVTAARRVGGAVAMKLNDADLRHKSDAGAVRLNVRGDAAVRAVFDALRALPGRGGTPVLVEEMCAPGVEVMVAVRRNGLVPVLVVALGGVWVEVLDDAVLVPLPFDAATVRDALRRLRAAPLLAGVDLDALADLATRLAALARDADLDLVELNPVIARPDGATAVDAVIRRRLHE</sequence>
<feature type="domain" description="CoA-binding" evidence="1">
    <location>
        <begin position="6"/>
        <end position="101"/>
    </location>
</feature>
<evidence type="ECO:0000259" key="1">
    <source>
        <dbReference type="SMART" id="SM00881"/>
    </source>
</evidence>
<dbReference type="InterPro" id="IPR003781">
    <property type="entry name" value="CoA-bd"/>
</dbReference>
<reference evidence="2" key="1">
    <citation type="submission" date="2021-01" db="EMBL/GenBank/DDBJ databases">
        <title>Whole genome shotgun sequence of Virgisporangium ochraceum NBRC 16418.</title>
        <authorList>
            <person name="Komaki H."/>
            <person name="Tamura T."/>
        </authorList>
    </citation>
    <scope>NUCLEOTIDE SEQUENCE</scope>
    <source>
        <strain evidence="2">NBRC 16418</strain>
    </source>
</reference>
<dbReference type="InterPro" id="IPR013815">
    <property type="entry name" value="ATP_grasp_subdomain_1"/>
</dbReference>
<dbReference type="InterPro" id="IPR036291">
    <property type="entry name" value="NAD(P)-bd_dom_sf"/>
</dbReference>
<dbReference type="Gene3D" id="3.30.1490.20">
    <property type="entry name" value="ATP-grasp fold, A domain"/>
    <property type="match status" value="1"/>
</dbReference>
<dbReference type="Gene3D" id="3.30.470.20">
    <property type="entry name" value="ATP-grasp fold, B domain"/>
    <property type="match status" value="1"/>
</dbReference>
<gene>
    <name evidence="2" type="ORF">Voc01_086660</name>
</gene>
<dbReference type="Pfam" id="PF13380">
    <property type="entry name" value="CoA_binding_2"/>
    <property type="match status" value="1"/>
</dbReference>
<dbReference type="Gene3D" id="3.40.50.261">
    <property type="entry name" value="Succinyl-CoA synthetase domains"/>
    <property type="match status" value="2"/>
</dbReference>
<dbReference type="Pfam" id="PF13607">
    <property type="entry name" value="Succ_CoA_lig"/>
    <property type="match status" value="1"/>
</dbReference>
<dbReference type="SUPFAM" id="SSF56059">
    <property type="entry name" value="Glutathione synthetase ATP-binding domain-like"/>
    <property type="match status" value="1"/>
</dbReference>
<dbReference type="Gene3D" id="3.40.50.720">
    <property type="entry name" value="NAD(P)-binding Rossmann-like Domain"/>
    <property type="match status" value="1"/>
</dbReference>
<keyword evidence="3" id="KW-1185">Reference proteome</keyword>
<dbReference type="Pfam" id="PF13549">
    <property type="entry name" value="ATP-grasp_5"/>
    <property type="match status" value="1"/>
</dbReference>
<organism evidence="2 3">
    <name type="scientific">Virgisporangium ochraceum</name>
    <dbReference type="NCBI Taxonomy" id="65505"/>
    <lineage>
        <taxon>Bacteria</taxon>
        <taxon>Bacillati</taxon>
        <taxon>Actinomycetota</taxon>
        <taxon>Actinomycetes</taxon>
        <taxon>Micromonosporales</taxon>
        <taxon>Micromonosporaceae</taxon>
        <taxon>Virgisporangium</taxon>
    </lineage>
</organism>
<name>A0A8J4EGC2_9ACTN</name>
<comment type="caution">
    <text evidence="2">The sequence shown here is derived from an EMBL/GenBank/DDBJ whole genome shotgun (WGS) entry which is preliminary data.</text>
</comment>
<dbReference type="SUPFAM" id="SSF51735">
    <property type="entry name" value="NAD(P)-binding Rossmann-fold domains"/>
    <property type="match status" value="1"/>
</dbReference>
<proteinExistence type="predicted"/>
<dbReference type="PANTHER" id="PTHR42793">
    <property type="entry name" value="COA BINDING DOMAIN CONTAINING PROTEIN"/>
    <property type="match status" value="1"/>
</dbReference>
<dbReference type="InterPro" id="IPR032875">
    <property type="entry name" value="Succ_CoA_lig_flav_dom"/>
</dbReference>
<dbReference type="SMART" id="SM00881">
    <property type="entry name" value="CoA_binding"/>
    <property type="match status" value="1"/>
</dbReference>
<dbReference type="RefSeq" id="WP_203933570.1">
    <property type="nucleotide sequence ID" value="NZ_BOPH01000124.1"/>
</dbReference>
<dbReference type="EMBL" id="BOPH01000124">
    <property type="protein sequence ID" value="GIJ73749.1"/>
    <property type="molecule type" value="Genomic_DNA"/>
</dbReference>
<accession>A0A8J4EGC2</accession>